<protein>
    <submittedName>
        <fullName evidence="5 6">Probable N-acetyltransferase CML1</fullName>
    </submittedName>
</protein>
<dbReference type="OrthoDB" id="41532at2759"/>
<evidence type="ECO:0000256" key="2">
    <source>
        <dbReference type="SAM" id="Phobius"/>
    </source>
</evidence>
<accession>A0A1S3GRC0</accession>
<dbReference type="Pfam" id="PF00583">
    <property type="entry name" value="Acetyltransf_1"/>
    <property type="match status" value="1"/>
</dbReference>
<dbReference type="SUPFAM" id="SSF55729">
    <property type="entry name" value="Acyl-CoA N-acyltransferases (Nat)"/>
    <property type="match status" value="1"/>
</dbReference>
<dbReference type="InterPro" id="IPR050769">
    <property type="entry name" value="NAT_camello-type"/>
</dbReference>
<evidence type="ECO:0000259" key="3">
    <source>
        <dbReference type="PROSITE" id="PS51186"/>
    </source>
</evidence>
<dbReference type="GeneID" id="106000499"/>
<gene>
    <name evidence="5 6" type="primary">LOC106000499</name>
</gene>
<keyword evidence="1" id="KW-0808">Transferase</keyword>
<dbReference type="InterPro" id="IPR000182">
    <property type="entry name" value="GNAT_dom"/>
</dbReference>
<evidence type="ECO:0000313" key="5">
    <source>
        <dbReference type="RefSeq" id="XP_012891230.1"/>
    </source>
</evidence>
<feature type="transmembrane region" description="Helical" evidence="2">
    <location>
        <begin position="60"/>
        <end position="78"/>
    </location>
</feature>
<proteinExistence type="predicted"/>
<dbReference type="PANTHER" id="PTHR13947:SF48">
    <property type="entry name" value="N-ACETYLTRANSFERASE 8-RELATED"/>
    <property type="match status" value="1"/>
</dbReference>
<dbReference type="AlphaFoldDB" id="A0A1S3GRC0"/>
<keyword evidence="4" id="KW-1185">Reference proteome</keyword>
<dbReference type="GO" id="GO:0008080">
    <property type="term" value="F:N-acetyltransferase activity"/>
    <property type="evidence" value="ECO:0007669"/>
    <property type="project" value="InterPro"/>
</dbReference>
<evidence type="ECO:0000313" key="4">
    <source>
        <dbReference type="Proteomes" id="UP000081671"/>
    </source>
</evidence>
<dbReference type="RefSeq" id="XP_012891231.1">
    <property type="nucleotide sequence ID" value="XM_013035777.1"/>
</dbReference>
<keyword evidence="2" id="KW-1133">Transmembrane helix</keyword>
<dbReference type="PROSITE" id="PS51186">
    <property type="entry name" value="GNAT"/>
    <property type="match status" value="1"/>
</dbReference>
<feature type="domain" description="N-acetyltransferase" evidence="3">
    <location>
        <begin position="69"/>
        <end position="213"/>
    </location>
</feature>
<dbReference type="CDD" id="cd04301">
    <property type="entry name" value="NAT_SF"/>
    <property type="match status" value="1"/>
</dbReference>
<organism evidence="4 5">
    <name type="scientific">Dipodomys ordii</name>
    <name type="common">Ord's kangaroo rat</name>
    <dbReference type="NCBI Taxonomy" id="10020"/>
    <lineage>
        <taxon>Eukaryota</taxon>
        <taxon>Metazoa</taxon>
        <taxon>Chordata</taxon>
        <taxon>Craniata</taxon>
        <taxon>Vertebrata</taxon>
        <taxon>Euteleostomi</taxon>
        <taxon>Mammalia</taxon>
        <taxon>Eutheria</taxon>
        <taxon>Euarchontoglires</taxon>
        <taxon>Glires</taxon>
        <taxon>Rodentia</taxon>
        <taxon>Castorimorpha</taxon>
        <taxon>Heteromyidae</taxon>
        <taxon>Dipodomyinae</taxon>
        <taxon>Dipodomys</taxon>
    </lineage>
</organism>
<feature type="transmembrane region" description="Helical" evidence="2">
    <location>
        <begin position="35"/>
        <end position="54"/>
    </location>
</feature>
<dbReference type="RefSeq" id="XP_012891230.1">
    <property type="nucleotide sequence ID" value="XM_013035776.1"/>
</dbReference>
<dbReference type="Gene3D" id="3.40.630.30">
    <property type="match status" value="1"/>
</dbReference>
<dbReference type="Proteomes" id="UP000081671">
    <property type="component" value="Unplaced"/>
</dbReference>
<dbReference type="PANTHER" id="PTHR13947">
    <property type="entry name" value="GNAT FAMILY N-ACETYLTRANSFERASE"/>
    <property type="match status" value="1"/>
</dbReference>
<evidence type="ECO:0000256" key="1">
    <source>
        <dbReference type="ARBA" id="ARBA00022679"/>
    </source>
</evidence>
<keyword evidence="2" id="KW-0812">Transmembrane</keyword>
<reference evidence="5 6" key="1">
    <citation type="submission" date="2025-04" db="UniProtKB">
        <authorList>
            <consortium name="RefSeq"/>
        </authorList>
    </citation>
    <scope>IDENTIFICATION</scope>
    <source>
        <tissue evidence="5 6">Kidney</tissue>
    </source>
</reference>
<keyword evidence="2" id="KW-0472">Membrane</keyword>
<sequence>MAPYHIRKYQEQDHKRVLELFISGMEGNSPATFRLMLMWPQSLLLLVGLPLAMLLFSGSWLLAIVCCFTLLLLLWLYARYPWKTHVAKCLHTDMADITKHYLSTPGSCFWVAECGGQVVGMVAAQPVRDPPLGKKQLELFRLTVALEHRGEGIAKALVRTLLQFARDQAYNEVVLVTSVVQQGAQALYQHMGFRKTHEGFWNLTPWPMALGTIHLTYHISSPQEEQL</sequence>
<dbReference type="KEGG" id="dord:106000499"/>
<name>A0A1S3GRC0_DIPOR</name>
<dbReference type="InterPro" id="IPR016181">
    <property type="entry name" value="Acyl_CoA_acyltransferase"/>
</dbReference>
<evidence type="ECO:0000313" key="6">
    <source>
        <dbReference type="RefSeq" id="XP_012891231.1"/>
    </source>
</evidence>